<proteinExistence type="predicted"/>
<feature type="transmembrane region" description="Helical" evidence="1">
    <location>
        <begin position="49"/>
        <end position="75"/>
    </location>
</feature>
<evidence type="ECO:0000256" key="1">
    <source>
        <dbReference type="SAM" id="Phobius"/>
    </source>
</evidence>
<keyword evidence="1" id="KW-1133">Transmembrane helix</keyword>
<gene>
    <name evidence="2" type="ORF">AB1471_06710</name>
</gene>
<reference evidence="2 3" key="1">
    <citation type="journal article" date="1979" name="Int. J. Syst. Evol. Microbiol.">
        <title>Bacillus globisporus subsp. marinus subsp. nov.</title>
        <authorList>
            <person name="Liu H."/>
        </authorList>
    </citation>
    <scope>NUCLEOTIDE SEQUENCE [LARGE SCALE GENOMIC DNA]</scope>
    <source>
        <strain evidence="2 3">DSM 1297</strain>
    </source>
</reference>
<keyword evidence="1" id="KW-0812">Transmembrane</keyword>
<accession>A0ABV3Q320</accession>
<keyword evidence="1" id="KW-0472">Membrane</keyword>
<protein>
    <recommendedName>
        <fullName evidence="4">Short-chain dehydrogenase</fullName>
    </recommendedName>
</protein>
<dbReference type="Proteomes" id="UP001556040">
    <property type="component" value="Unassembled WGS sequence"/>
</dbReference>
<dbReference type="RefSeq" id="WP_367778963.1">
    <property type="nucleotide sequence ID" value="NZ_JBFMIA010000003.1"/>
</dbReference>
<dbReference type="EMBL" id="JBFMIA010000003">
    <property type="protein sequence ID" value="MEW9501493.1"/>
    <property type="molecule type" value="Genomic_DNA"/>
</dbReference>
<feature type="transmembrane region" description="Helical" evidence="1">
    <location>
        <begin position="6"/>
        <end position="28"/>
    </location>
</feature>
<organism evidence="2 3">
    <name type="scientific">Jeotgalibacillus marinus</name>
    <dbReference type="NCBI Taxonomy" id="86667"/>
    <lineage>
        <taxon>Bacteria</taxon>
        <taxon>Bacillati</taxon>
        <taxon>Bacillota</taxon>
        <taxon>Bacilli</taxon>
        <taxon>Bacillales</taxon>
        <taxon>Caryophanaceae</taxon>
        <taxon>Jeotgalibacillus</taxon>
    </lineage>
</organism>
<name>A0ABV3Q320_9BACL</name>
<evidence type="ECO:0000313" key="2">
    <source>
        <dbReference type="EMBL" id="MEW9501493.1"/>
    </source>
</evidence>
<evidence type="ECO:0000313" key="3">
    <source>
        <dbReference type="Proteomes" id="UP001556040"/>
    </source>
</evidence>
<comment type="caution">
    <text evidence="2">The sequence shown here is derived from an EMBL/GenBank/DDBJ whole genome shotgun (WGS) entry which is preliminary data.</text>
</comment>
<sequence length="77" mass="8799">MDQWTIILASIVLLIAIIATVMTLKVMVNQSKAKDEQDHSVEKRVRDHNILLNPVFLVYIIAGIGSIIYIVYWMVQT</sequence>
<evidence type="ECO:0008006" key="4">
    <source>
        <dbReference type="Google" id="ProtNLM"/>
    </source>
</evidence>
<keyword evidence="3" id="KW-1185">Reference proteome</keyword>